<evidence type="ECO:0000256" key="4">
    <source>
        <dbReference type="ARBA" id="ARBA00022664"/>
    </source>
</evidence>
<evidence type="ECO:0000256" key="11">
    <source>
        <dbReference type="ARBA" id="ARBA00023242"/>
    </source>
</evidence>
<dbReference type="GO" id="GO:0006397">
    <property type="term" value="P:mRNA processing"/>
    <property type="evidence" value="ECO:0007669"/>
    <property type="project" value="UniProtKB-KW"/>
</dbReference>
<accession>A0AAW2IHI1</accession>
<evidence type="ECO:0000256" key="12">
    <source>
        <dbReference type="ARBA" id="ARBA00029640"/>
    </source>
</evidence>
<keyword evidence="9" id="KW-0804">Transcription</keyword>
<dbReference type="GO" id="GO:0008380">
    <property type="term" value="P:RNA splicing"/>
    <property type="evidence" value="ECO:0007669"/>
    <property type="project" value="UniProtKB-KW"/>
</dbReference>
<dbReference type="GO" id="GO:0005654">
    <property type="term" value="C:nucleoplasm"/>
    <property type="evidence" value="ECO:0007669"/>
    <property type="project" value="UniProtKB-SubCell"/>
</dbReference>
<evidence type="ECO:0000259" key="15">
    <source>
        <dbReference type="PROSITE" id="PS50102"/>
    </source>
</evidence>
<keyword evidence="10" id="KW-0508">mRNA splicing</keyword>
<organism evidence="18">
    <name type="scientific">Menopon gallinae</name>
    <name type="common">poultry shaft louse</name>
    <dbReference type="NCBI Taxonomy" id="328185"/>
    <lineage>
        <taxon>Eukaryota</taxon>
        <taxon>Metazoa</taxon>
        <taxon>Ecdysozoa</taxon>
        <taxon>Arthropoda</taxon>
        <taxon>Hexapoda</taxon>
        <taxon>Insecta</taxon>
        <taxon>Pterygota</taxon>
        <taxon>Neoptera</taxon>
        <taxon>Paraneoptera</taxon>
        <taxon>Psocodea</taxon>
        <taxon>Troctomorpha</taxon>
        <taxon>Phthiraptera</taxon>
        <taxon>Amblycera</taxon>
        <taxon>Menoponidae</taxon>
        <taxon>Menopon</taxon>
    </lineage>
</organism>
<keyword evidence="6" id="KW-0744">Spermatogenesis</keyword>
<evidence type="ECO:0000256" key="7">
    <source>
        <dbReference type="ARBA" id="ARBA00022884"/>
    </source>
</evidence>
<gene>
    <name evidence="18" type="ORF">PYX00_002568</name>
</gene>
<feature type="compositionally biased region" description="Polar residues" evidence="14">
    <location>
        <begin position="210"/>
        <end position="220"/>
    </location>
</feature>
<feature type="compositionally biased region" description="Basic and acidic residues" evidence="14">
    <location>
        <begin position="236"/>
        <end position="263"/>
    </location>
</feature>
<dbReference type="InterPro" id="IPR034887">
    <property type="entry name" value="LARP7_RRM1"/>
</dbReference>
<evidence type="ECO:0000256" key="14">
    <source>
        <dbReference type="SAM" id="MobiDB-lite"/>
    </source>
</evidence>
<dbReference type="PROSITE" id="PS50102">
    <property type="entry name" value="RRM"/>
    <property type="match status" value="1"/>
</dbReference>
<sequence length="500" mass="58594">MGNDLYFDDRDSGGQKVVRRRKKQLYAAIRERMEFYFSDANLQKDRFLTRLLAKSPEVELEVFLKFNKILQLTDDVRDLTKALKKSEMLQLTEDKSRVFRTTPIKEKSNADECTIYVEHLSCDADHDWLKDIFSKFGKVDYISIPKYKSSGKIKGFAFVEFESPDAALKALEEFEKAGCCLTNQMNPEQLCSIATYEEDCKNQHSQQLSEAVTKSKSSSLPGMETEKLGSRKRKNPEKVSPDADESVPREKMLKKYSPDENVRTSEYSEVEDKFSSEAESSAERHKSNETEEESTGTKKKKNRKKKKSHKIKYVRDIQSYGLQILSKADWKRLRNKYLNIQKEKMKKLKQHLYKSQMNHCQRQQQIMETQSKPRFEFKTGLVVKVTFDEPLDDPSQVAQFKCHAKSFENIEYVDVSQGCTECYMRFNNENTVGELMESKPWENMVVLKGEEEKEYWEKMKRDRCEKFGNKKKFNSKRGRNKLINKAEKLISKRIRLSVDE</sequence>
<evidence type="ECO:0000256" key="9">
    <source>
        <dbReference type="ARBA" id="ARBA00023163"/>
    </source>
</evidence>
<dbReference type="InterPro" id="IPR036390">
    <property type="entry name" value="WH_DNA-bd_sf"/>
</dbReference>
<dbReference type="InterPro" id="IPR036388">
    <property type="entry name" value="WH-like_DNA-bd_sf"/>
</dbReference>
<feature type="domain" description="HTH La-type RNA-binding" evidence="16">
    <location>
        <begin position="19"/>
        <end position="108"/>
    </location>
</feature>
<dbReference type="GO" id="GO:1990904">
    <property type="term" value="C:ribonucleoprotein complex"/>
    <property type="evidence" value="ECO:0007669"/>
    <property type="project" value="UniProtKB-UniRule"/>
</dbReference>
<feature type="domain" description="XRRM" evidence="17">
    <location>
        <begin position="376"/>
        <end position="488"/>
    </location>
</feature>
<dbReference type="GO" id="GO:0030154">
    <property type="term" value="P:cell differentiation"/>
    <property type="evidence" value="ECO:0007669"/>
    <property type="project" value="UniProtKB-KW"/>
</dbReference>
<dbReference type="PRINTS" id="PR00302">
    <property type="entry name" value="LUPUSLA"/>
</dbReference>
<dbReference type="InterPro" id="IPR035979">
    <property type="entry name" value="RBD_domain_sf"/>
</dbReference>
<comment type="caution">
    <text evidence="18">The sequence shown here is derived from an EMBL/GenBank/DDBJ whole genome shotgun (WGS) entry which is preliminary data.</text>
</comment>
<dbReference type="InterPro" id="IPR014886">
    <property type="entry name" value="La_xRRM"/>
</dbReference>
<dbReference type="Gene3D" id="3.30.70.330">
    <property type="match status" value="2"/>
</dbReference>
<evidence type="ECO:0000256" key="5">
    <source>
        <dbReference type="ARBA" id="ARBA00022782"/>
    </source>
</evidence>
<evidence type="ECO:0000256" key="13">
    <source>
        <dbReference type="PROSITE-ProRule" id="PRU00332"/>
    </source>
</evidence>
<dbReference type="InterPro" id="IPR045180">
    <property type="entry name" value="La_dom_prot"/>
</dbReference>
<feature type="compositionally biased region" description="Basic residues" evidence="14">
    <location>
        <begin position="297"/>
        <end position="310"/>
    </location>
</feature>
<name>A0AAW2IHI1_9NEOP</name>
<dbReference type="EMBL" id="JARGDH010000001">
    <property type="protein sequence ID" value="KAL0281644.1"/>
    <property type="molecule type" value="Genomic_DNA"/>
</dbReference>
<dbReference type="PROSITE" id="PS50961">
    <property type="entry name" value="HTH_LA"/>
    <property type="match status" value="1"/>
</dbReference>
<dbReference type="Pfam" id="PF08777">
    <property type="entry name" value="RRM_3"/>
    <property type="match status" value="1"/>
</dbReference>
<dbReference type="GO" id="GO:0003723">
    <property type="term" value="F:RNA binding"/>
    <property type="evidence" value="ECO:0007669"/>
    <property type="project" value="UniProtKB-UniRule"/>
</dbReference>
<keyword evidence="4" id="KW-0507">mRNA processing</keyword>
<dbReference type="Pfam" id="PF00076">
    <property type="entry name" value="RRM_1"/>
    <property type="match status" value="1"/>
</dbReference>
<dbReference type="AlphaFoldDB" id="A0AAW2IHI1"/>
<evidence type="ECO:0000256" key="8">
    <source>
        <dbReference type="ARBA" id="ARBA00023015"/>
    </source>
</evidence>
<dbReference type="PANTHER" id="PTHR22792">
    <property type="entry name" value="LUPUS LA PROTEIN-RELATED"/>
    <property type="match status" value="1"/>
</dbReference>
<evidence type="ECO:0000256" key="6">
    <source>
        <dbReference type="ARBA" id="ARBA00022871"/>
    </source>
</evidence>
<feature type="compositionally biased region" description="Basic and acidic residues" evidence="14">
    <location>
        <begin position="270"/>
        <end position="289"/>
    </location>
</feature>
<comment type="subcellular location">
    <subcellularLocation>
        <location evidence="1">Nucleus</location>
        <location evidence="1">Nucleoplasm</location>
    </subcellularLocation>
</comment>
<comment type="similarity">
    <text evidence="2">Belongs to the LARP7 family.</text>
</comment>
<keyword evidence="8" id="KW-0805">Transcription regulation</keyword>
<dbReference type="Gene3D" id="1.10.10.10">
    <property type="entry name" value="Winged helix-like DNA-binding domain superfamily/Winged helix DNA-binding domain"/>
    <property type="match status" value="1"/>
</dbReference>
<evidence type="ECO:0000256" key="3">
    <source>
        <dbReference type="ARBA" id="ARBA00015867"/>
    </source>
</evidence>
<evidence type="ECO:0000256" key="1">
    <source>
        <dbReference type="ARBA" id="ARBA00004642"/>
    </source>
</evidence>
<dbReference type="Pfam" id="PF05383">
    <property type="entry name" value="La"/>
    <property type="match status" value="1"/>
</dbReference>
<dbReference type="InterPro" id="IPR006630">
    <property type="entry name" value="La_HTH"/>
</dbReference>
<dbReference type="SMART" id="SM00715">
    <property type="entry name" value="LA"/>
    <property type="match status" value="1"/>
</dbReference>
<keyword evidence="11" id="KW-0539">Nucleus</keyword>
<dbReference type="CDD" id="cd12290">
    <property type="entry name" value="RRM1_LARP7"/>
    <property type="match status" value="1"/>
</dbReference>
<feature type="domain" description="RRM" evidence="15">
    <location>
        <begin position="113"/>
        <end position="215"/>
    </location>
</feature>
<dbReference type="InterPro" id="IPR000504">
    <property type="entry name" value="RRM_dom"/>
</dbReference>
<protein>
    <recommendedName>
        <fullName evidence="3">La-related protein 7</fullName>
    </recommendedName>
    <alternativeName>
        <fullName evidence="12">La ribonucleoprotein domain family member 7</fullName>
    </alternativeName>
</protein>
<dbReference type="PANTHER" id="PTHR22792:SF62">
    <property type="entry name" value="LA-RELATED PROTEIN 7"/>
    <property type="match status" value="1"/>
</dbReference>
<evidence type="ECO:0000256" key="2">
    <source>
        <dbReference type="ARBA" id="ARBA00008680"/>
    </source>
</evidence>
<evidence type="ECO:0000313" key="18">
    <source>
        <dbReference type="EMBL" id="KAL0281644.1"/>
    </source>
</evidence>
<evidence type="ECO:0000259" key="16">
    <source>
        <dbReference type="PROSITE" id="PS50961"/>
    </source>
</evidence>
<reference evidence="18" key="1">
    <citation type="journal article" date="2024" name="Gigascience">
        <title>Chromosome-level genome of the poultry shaft louse Menopon gallinae provides insight into the host-switching and adaptive evolution of parasitic lice.</title>
        <authorList>
            <person name="Xu Y."/>
            <person name="Ma L."/>
            <person name="Liu S."/>
            <person name="Liang Y."/>
            <person name="Liu Q."/>
            <person name="He Z."/>
            <person name="Tian L."/>
            <person name="Duan Y."/>
            <person name="Cai W."/>
            <person name="Li H."/>
            <person name="Song F."/>
        </authorList>
    </citation>
    <scope>NUCLEOTIDE SEQUENCE</scope>
    <source>
        <strain evidence="18">Cailab_2023a</strain>
    </source>
</reference>
<evidence type="ECO:0000256" key="10">
    <source>
        <dbReference type="ARBA" id="ARBA00023187"/>
    </source>
</evidence>
<proteinExistence type="inferred from homology"/>
<dbReference type="GO" id="GO:0007283">
    <property type="term" value="P:spermatogenesis"/>
    <property type="evidence" value="ECO:0007669"/>
    <property type="project" value="UniProtKB-KW"/>
</dbReference>
<dbReference type="InterPro" id="IPR012677">
    <property type="entry name" value="Nucleotide-bd_a/b_plait_sf"/>
</dbReference>
<keyword evidence="5" id="KW-0221">Differentiation</keyword>
<dbReference type="SUPFAM" id="SSF54928">
    <property type="entry name" value="RNA-binding domain, RBD"/>
    <property type="match status" value="1"/>
</dbReference>
<evidence type="ECO:0000259" key="17">
    <source>
        <dbReference type="PROSITE" id="PS51939"/>
    </source>
</evidence>
<dbReference type="SUPFAM" id="SSF46785">
    <property type="entry name" value="Winged helix' DNA-binding domain"/>
    <property type="match status" value="1"/>
</dbReference>
<dbReference type="SMART" id="SM00360">
    <property type="entry name" value="RRM"/>
    <property type="match status" value="1"/>
</dbReference>
<dbReference type="InterPro" id="IPR002344">
    <property type="entry name" value="Lupus_La"/>
</dbReference>
<dbReference type="CDD" id="cd07323">
    <property type="entry name" value="LAM"/>
    <property type="match status" value="1"/>
</dbReference>
<keyword evidence="7 13" id="KW-0694">RNA-binding</keyword>
<feature type="region of interest" description="Disordered" evidence="14">
    <location>
        <begin position="210"/>
        <end position="310"/>
    </location>
</feature>
<dbReference type="PROSITE" id="PS51939">
    <property type="entry name" value="XRRM"/>
    <property type="match status" value="1"/>
</dbReference>